<keyword evidence="2" id="KW-1185">Reference proteome</keyword>
<protein>
    <submittedName>
        <fullName evidence="1">Enoyl-CoA hydratase/isomerase family protein</fullName>
    </submittedName>
</protein>
<dbReference type="PANTHER" id="PTHR11941:SF75">
    <property type="entry name" value="ENOYL-COA HYDRATASE_ISOMERASE FAMILY PROTEIN"/>
    <property type="match status" value="1"/>
</dbReference>
<proteinExistence type="predicted"/>
<name>A0ABX1BNA2_9ACTN</name>
<dbReference type="SUPFAM" id="SSF52096">
    <property type="entry name" value="ClpP/crotonase"/>
    <property type="match status" value="1"/>
</dbReference>
<evidence type="ECO:0000313" key="1">
    <source>
        <dbReference type="EMBL" id="NJP97752.1"/>
    </source>
</evidence>
<dbReference type="Gene3D" id="3.90.226.10">
    <property type="entry name" value="2-enoyl-CoA Hydratase, Chain A, domain 1"/>
    <property type="match status" value="1"/>
</dbReference>
<accession>A0ABX1BNA2</accession>
<dbReference type="Proteomes" id="UP000696294">
    <property type="component" value="Unassembled WGS sequence"/>
</dbReference>
<dbReference type="InterPro" id="IPR029045">
    <property type="entry name" value="ClpP/crotonase-like_dom_sf"/>
</dbReference>
<dbReference type="RefSeq" id="WP_168020441.1">
    <property type="nucleotide sequence ID" value="NZ_JAATEP010000072.1"/>
</dbReference>
<dbReference type="Pfam" id="PF00378">
    <property type="entry name" value="ECH_1"/>
    <property type="match status" value="1"/>
</dbReference>
<dbReference type="CDD" id="cd06558">
    <property type="entry name" value="crotonase-like"/>
    <property type="match status" value="1"/>
</dbReference>
<sequence>MPVLDRQDDVFILDIGDNEDCTHPDWIDAVHDLLDKIERCDGPRSLVTFTENKFFPYPGAAVPDEREFVVGIQSLLARLLTFPMVTVAALRGHTFAAGAMISLAHDFRVMRRDRGSWWLPQARAGLPLTAGMSALLRARLTAQVAHEAVVTARRFDGYDALAAEIVDRIVDVDTIRQLAVDLARDHNHQAGPALGEIKARLYAPVVEALQDKWLCACGSREAPSVPPIRWRPKSGRRVAFHVLRGQR</sequence>
<dbReference type="InterPro" id="IPR001753">
    <property type="entry name" value="Enoyl-CoA_hydra/iso"/>
</dbReference>
<organism evidence="1 2">
    <name type="scientific">Nonomuraea composti</name>
    <dbReference type="NCBI Taxonomy" id="2720023"/>
    <lineage>
        <taxon>Bacteria</taxon>
        <taxon>Bacillati</taxon>
        <taxon>Actinomycetota</taxon>
        <taxon>Actinomycetes</taxon>
        <taxon>Streptosporangiales</taxon>
        <taxon>Streptosporangiaceae</taxon>
        <taxon>Nonomuraea</taxon>
    </lineage>
</organism>
<comment type="caution">
    <text evidence="1">The sequence shown here is derived from an EMBL/GenBank/DDBJ whole genome shotgun (WGS) entry which is preliminary data.</text>
</comment>
<gene>
    <name evidence="1" type="ORF">HCN51_51475</name>
</gene>
<dbReference type="EMBL" id="JAATEP010000072">
    <property type="protein sequence ID" value="NJP97752.1"/>
    <property type="molecule type" value="Genomic_DNA"/>
</dbReference>
<reference evidence="1 2" key="1">
    <citation type="submission" date="2020-03" db="EMBL/GenBank/DDBJ databases">
        <title>WGS of actinomycetes isolated from Thailand.</title>
        <authorList>
            <person name="Thawai C."/>
        </authorList>
    </citation>
    <scope>NUCLEOTIDE SEQUENCE [LARGE SCALE GENOMIC DNA]</scope>
    <source>
        <strain evidence="1 2">FMUSA5-5</strain>
    </source>
</reference>
<evidence type="ECO:0000313" key="2">
    <source>
        <dbReference type="Proteomes" id="UP000696294"/>
    </source>
</evidence>
<dbReference type="PANTHER" id="PTHR11941">
    <property type="entry name" value="ENOYL-COA HYDRATASE-RELATED"/>
    <property type="match status" value="1"/>
</dbReference>